<keyword evidence="2" id="KW-1185">Reference proteome</keyword>
<proteinExistence type="predicted"/>
<gene>
    <name evidence="1" type="ORF">PACLA_8A049920</name>
</gene>
<evidence type="ECO:0000313" key="2">
    <source>
        <dbReference type="Proteomes" id="UP001152795"/>
    </source>
</evidence>
<dbReference type="EMBL" id="CACRXK020002249">
    <property type="protein sequence ID" value="CAB3993377.1"/>
    <property type="molecule type" value="Genomic_DNA"/>
</dbReference>
<protein>
    <submittedName>
        <fullName evidence="1">Uncharacterized protein</fullName>
    </submittedName>
</protein>
<dbReference type="Proteomes" id="UP001152795">
    <property type="component" value="Unassembled WGS sequence"/>
</dbReference>
<dbReference type="PANTHER" id="PTHR34365:SF7">
    <property type="entry name" value="GLYCINE-RICH DOMAIN-CONTAINING PROTEIN 1"/>
    <property type="match status" value="1"/>
</dbReference>
<dbReference type="AlphaFoldDB" id="A0A7D9DT22"/>
<name>A0A7D9DT22_PARCT</name>
<sequence length="692" mass="77978">MTVLLLKPSRCRASYIFAAILTSLKNTFVKNHISKEDKKTAMFTLRKTPSSIDLVEAAISHLDFLKEVDALGYAYRGQLLANAIRRYEHLWLPMAANENTTQIAAPLDVEWVWYLHMLSPRVYDSDCQRLVSKVVDHKIFTGGQKKLALEKSRTIWKRHYPDEPFDVNPDSISQISAAQSSELSRDLVRAAAIQRNFNYQVSLPHYYDRKFLGNAVKRYKRFLRLHSSTSNEIFIPTCDIDLIWHAHLAHPLAYRNECAKLFRGTLDHDHEDHTPRDDAPSICAAAITQERWAMTYGDSYILAGTAVRREPPPPQNTLCADAWKNLAAPIYTLKLVKVEVSDFPTDNTYRLSISENGGREQTVTTVTGSSSDACDDGLVTFISAAVNADAPMMLTAKVTLADTSKCNSVPLLFFPESLEAVLKENDVTRPKVSKRDFKIIPPLCDSAGKVSLTFQIMPPQRTGNYSLHVNQYDNAIEVPDIATGVAFPGSIAPSFMSEGPCGVTLYGINSYSSSEVFRCRIAEPVTTLLVAVEVSDLTGRIISSSHSMSKAELPFKGQIAKRLSGFPYSKDKYDPKLLIRGRKDWGICYAHVTLSSRVKLYLYHLESQKRIEIEQPSKTSYRFKLENSKEYIDVDTISGDITVPRDINAVPEILALCFSLRTLKQFKSRHEVDYFVEDSRESRRGRYGTLVR</sequence>
<accession>A0A7D9DT22</accession>
<evidence type="ECO:0000313" key="1">
    <source>
        <dbReference type="EMBL" id="CAB3993377.1"/>
    </source>
</evidence>
<dbReference type="OrthoDB" id="2684236at2759"/>
<reference evidence="1" key="1">
    <citation type="submission" date="2020-04" db="EMBL/GenBank/DDBJ databases">
        <authorList>
            <person name="Alioto T."/>
            <person name="Alioto T."/>
            <person name="Gomez Garrido J."/>
        </authorList>
    </citation>
    <scope>NUCLEOTIDE SEQUENCE</scope>
    <source>
        <strain evidence="1">A484AB</strain>
    </source>
</reference>
<comment type="caution">
    <text evidence="1">The sequence shown here is derived from an EMBL/GenBank/DDBJ whole genome shotgun (WGS) entry which is preliminary data.</text>
</comment>
<dbReference type="Pfam" id="PF07173">
    <property type="entry name" value="GRDP-like"/>
    <property type="match status" value="1"/>
</dbReference>
<dbReference type="InterPro" id="IPR009836">
    <property type="entry name" value="GRDP-like"/>
</dbReference>
<dbReference type="PANTHER" id="PTHR34365">
    <property type="entry name" value="ENOLASE (DUF1399)"/>
    <property type="match status" value="1"/>
</dbReference>
<organism evidence="1 2">
    <name type="scientific">Paramuricea clavata</name>
    <name type="common">Red gorgonian</name>
    <name type="synonym">Violescent sea-whip</name>
    <dbReference type="NCBI Taxonomy" id="317549"/>
    <lineage>
        <taxon>Eukaryota</taxon>
        <taxon>Metazoa</taxon>
        <taxon>Cnidaria</taxon>
        <taxon>Anthozoa</taxon>
        <taxon>Octocorallia</taxon>
        <taxon>Malacalcyonacea</taxon>
        <taxon>Plexauridae</taxon>
        <taxon>Paramuricea</taxon>
    </lineage>
</organism>